<dbReference type="InterPro" id="IPR013783">
    <property type="entry name" value="Ig-like_fold"/>
</dbReference>
<evidence type="ECO:0000313" key="4">
    <source>
        <dbReference type="Proteomes" id="UP000621510"/>
    </source>
</evidence>
<comment type="caution">
    <text evidence="3">The sequence shown here is derived from an EMBL/GenBank/DDBJ whole genome shotgun (WGS) entry which is preliminary data.</text>
</comment>
<reference evidence="3 4" key="1">
    <citation type="submission" date="2021-01" db="EMBL/GenBank/DDBJ databases">
        <title>WGS of actinomycetes isolated from Thailand.</title>
        <authorList>
            <person name="Thawai C."/>
        </authorList>
    </citation>
    <scope>NUCLEOTIDE SEQUENCE [LARGE SCALE GENOMIC DNA]</scope>
    <source>
        <strain evidence="3 4">CA3R110</strain>
    </source>
</reference>
<accession>A0ABS1Q3C0</accession>
<dbReference type="Gene3D" id="2.60.40.10">
    <property type="entry name" value="Immunoglobulins"/>
    <property type="match status" value="1"/>
</dbReference>
<feature type="domain" description="Bacterial Ig-like" evidence="2">
    <location>
        <begin position="23"/>
        <end position="103"/>
    </location>
</feature>
<dbReference type="Pfam" id="PF16640">
    <property type="entry name" value="Big_3_5"/>
    <property type="match status" value="1"/>
</dbReference>
<keyword evidence="4" id="KW-1185">Reference proteome</keyword>
<proteinExistence type="predicted"/>
<evidence type="ECO:0000259" key="2">
    <source>
        <dbReference type="Pfam" id="PF16640"/>
    </source>
</evidence>
<protein>
    <submittedName>
        <fullName evidence="3">Ig-like domain repeat protein</fullName>
    </submittedName>
</protein>
<feature type="region of interest" description="Disordered" evidence="1">
    <location>
        <begin position="179"/>
        <end position="208"/>
    </location>
</feature>
<sequence>MRPACVGSRGWGTRAAHGVGGAPGQSVTFTATVTPIAPGAGVPTGTVTFSISGSGGGTFAQPLSGGVATLSLSTLGVGTHTVVAIYNGDANFLPSSGTDTHTVNPGPAATTTTLMSSVNPSVFGQPVTFTATVTPNAPATGIPTGTARCWAGPSAPTTGPVRSTVASATAVASTAVSGAVSATADPRDDTTARGQPGTRPVRGAYAVL</sequence>
<name>A0ABS1Q3C0_9ACTN</name>
<dbReference type="Proteomes" id="UP000621510">
    <property type="component" value="Unassembled WGS sequence"/>
</dbReference>
<dbReference type="EMBL" id="JAERRG010000028">
    <property type="protein sequence ID" value="MBL1119158.1"/>
    <property type="molecule type" value="Genomic_DNA"/>
</dbReference>
<evidence type="ECO:0000313" key="3">
    <source>
        <dbReference type="EMBL" id="MBL1119158.1"/>
    </source>
</evidence>
<gene>
    <name evidence="3" type="ORF">JK364_43365</name>
</gene>
<evidence type="ECO:0000256" key="1">
    <source>
        <dbReference type="SAM" id="MobiDB-lite"/>
    </source>
</evidence>
<dbReference type="InterPro" id="IPR032109">
    <property type="entry name" value="Big_3_5"/>
</dbReference>
<organism evidence="3 4">
    <name type="scientific">Streptomyces endocoffeicus</name>
    <dbReference type="NCBI Taxonomy" id="2898945"/>
    <lineage>
        <taxon>Bacteria</taxon>
        <taxon>Bacillati</taxon>
        <taxon>Actinomycetota</taxon>
        <taxon>Actinomycetes</taxon>
        <taxon>Kitasatosporales</taxon>
        <taxon>Streptomycetaceae</taxon>
        <taxon>Streptomyces</taxon>
    </lineage>
</organism>